<dbReference type="AlphaFoldDB" id="E2BZ15"/>
<dbReference type="InterPro" id="IPR016197">
    <property type="entry name" value="Chromo-like_dom_sf"/>
</dbReference>
<organism evidence="6">
    <name type="scientific">Harpegnathos saltator</name>
    <name type="common">Jerdon's jumping ant</name>
    <dbReference type="NCBI Taxonomy" id="610380"/>
    <lineage>
        <taxon>Eukaryota</taxon>
        <taxon>Metazoa</taxon>
        <taxon>Ecdysozoa</taxon>
        <taxon>Arthropoda</taxon>
        <taxon>Hexapoda</taxon>
        <taxon>Insecta</taxon>
        <taxon>Pterygota</taxon>
        <taxon>Neoptera</taxon>
        <taxon>Endopterygota</taxon>
        <taxon>Hymenoptera</taxon>
        <taxon>Apocrita</taxon>
        <taxon>Aculeata</taxon>
        <taxon>Formicoidea</taxon>
        <taxon>Formicidae</taxon>
        <taxon>Ponerinae</taxon>
        <taxon>Ponerini</taxon>
        <taxon>Harpegnathos</taxon>
    </lineage>
</organism>
<dbReference type="InterPro" id="IPR023780">
    <property type="entry name" value="Chromo_domain"/>
</dbReference>
<name>E2BZ15_HARSA</name>
<feature type="compositionally biased region" description="Polar residues" evidence="3">
    <location>
        <begin position="39"/>
        <end position="52"/>
    </location>
</feature>
<dbReference type="InterPro" id="IPR023779">
    <property type="entry name" value="Chromodomain_CS"/>
</dbReference>
<dbReference type="InterPro" id="IPR000953">
    <property type="entry name" value="Chromo/chromo_shadow_dom"/>
</dbReference>
<feature type="region of interest" description="Disordered" evidence="3">
    <location>
        <begin position="183"/>
        <end position="216"/>
    </location>
</feature>
<feature type="compositionally biased region" description="Basic and acidic residues" evidence="3">
    <location>
        <begin position="204"/>
        <end position="216"/>
    </location>
</feature>
<dbReference type="FunCoup" id="E2BZ15">
    <property type="interactions" value="3"/>
</dbReference>
<dbReference type="PANTHER" id="PTHR22812">
    <property type="entry name" value="CHROMOBOX PROTEIN"/>
    <property type="match status" value="1"/>
</dbReference>
<feature type="compositionally biased region" description="Acidic residues" evidence="3">
    <location>
        <begin position="75"/>
        <end position="93"/>
    </location>
</feature>
<dbReference type="GO" id="GO:0005694">
    <property type="term" value="C:chromosome"/>
    <property type="evidence" value="ECO:0007669"/>
    <property type="project" value="UniProtKB-ARBA"/>
</dbReference>
<protein>
    <submittedName>
        <fullName evidence="5">Chromobox protein-like protein 5</fullName>
    </submittedName>
</protein>
<dbReference type="InParanoid" id="E2BZ15"/>
<dbReference type="Pfam" id="PF00385">
    <property type="entry name" value="Chromo"/>
    <property type="match status" value="2"/>
</dbReference>
<feature type="domain" description="Chromo" evidence="4">
    <location>
        <begin position="226"/>
        <end position="285"/>
    </location>
</feature>
<evidence type="ECO:0000256" key="1">
    <source>
        <dbReference type="ARBA" id="ARBA00004123"/>
    </source>
</evidence>
<dbReference type="Proteomes" id="UP000008237">
    <property type="component" value="Unassembled WGS sequence"/>
</dbReference>
<dbReference type="EMBL" id="GL451549">
    <property type="protein sequence ID" value="EFN79054.1"/>
    <property type="molecule type" value="Genomic_DNA"/>
</dbReference>
<comment type="subcellular location">
    <subcellularLocation>
        <location evidence="1">Nucleus</location>
    </subcellularLocation>
</comment>
<dbReference type="InterPro" id="IPR017984">
    <property type="entry name" value="Chromo_dom_subgr"/>
</dbReference>
<feature type="compositionally biased region" description="Basic and acidic residues" evidence="3">
    <location>
        <begin position="25"/>
        <end position="38"/>
    </location>
</feature>
<evidence type="ECO:0000256" key="2">
    <source>
        <dbReference type="ARBA" id="ARBA00023242"/>
    </source>
</evidence>
<evidence type="ECO:0000313" key="5">
    <source>
        <dbReference type="EMBL" id="EFN79054.1"/>
    </source>
</evidence>
<accession>E2BZ15</accession>
<keyword evidence="2" id="KW-0539">Nucleus</keyword>
<evidence type="ECO:0000256" key="3">
    <source>
        <dbReference type="SAM" id="MobiDB-lite"/>
    </source>
</evidence>
<dbReference type="GO" id="GO:0005634">
    <property type="term" value="C:nucleus"/>
    <property type="evidence" value="ECO:0007669"/>
    <property type="project" value="UniProtKB-SubCell"/>
</dbReference>
<evidence type="ECO:0000313" key="6">
    <source>
        <dbReference type="Proteomes" id="UP000008237"/>
    </source>
</evidence>
<reference evidence="5 6" key="1">
    <citation type="journal article" date="2010" name="Science">
        <title>Genomic comparison of the ants Camponotus floridanus and Harpegnathos saltator.</title>
        <authorList>
            <person name="Bonasio R."/>
            <person name="Zhang G."/>
            <person name="Ye C."/>
            <person name="Mutti N.S."/>
            <person name="Fang X."/>
            <person name="Qin N."/>
            <person name="Donahue G."/>
            <person name="Yang P."/>
            <person name="Li Q."/>
            <person name="Li C."/>
            <person name="Zhang P."/>
            <person name="Huang Z."/>
            <person name="Berger S.L."/>
            <person name="Reinberg D."/>
            <person name="Wang J."/>
            <person name="Liebig J."/>
        </authorList>
    </citation>
    <scope>NUCLEOTIDE SEQUENCE [LARGE SCALE GENOMIC DNA]</scope>
    <source>
        <strain evidence="5 6">R22 G/1</strain>
    </source>
</reference>
<feature type="compositionally biased region" description="Basic and acidic residues" evidence="3">
    <location>
        <begin position="183"/>
        <end position="197"/>
    </location>
</feature>
<dbReference type="CDD" id="cd00024">
    <property type="entry name" value="CD_CSD"/>
    <property type="match status" value="1"/>
</dbReference>
<dbReference type="InterPro" id="IPR051219">
    <property type="entry name" value="Heterochromatin_chromo-domain"/>
</dbReference>
<dbReference type="OrthoDB" id="5376140at2759"/>
<dbReference type="PROSITE" id="PS50013">
    <property type="entry name" value="CHROMO_2"/>
    <property type="match status" value="2"/>
</dbReference>
<keyword evidence="6" id="KW-1185">Reference proteome</keyword>
<feature type="domain" description="Chromo" evidence="4">
    <location>
        <begin position="130"/>
        <end position="188"/>
    </location>
</feature>
<dbReference type="STRING" id="610380.E2BZ15"/>
<dbReference type="PRINTS" id="PR00504">
    <property type="entry name" value="CHROMODOMAIN"/>
</dbReference>
<evidence type="ECO:0000259" key="4">
    <source>
        <dbReference type="PROSITE" id="PS50013"/>
    </source>
</evidence>
<feature type="region of interest" description="Disordered" evidence="3">
    <location>
        <begin position="1"/>
        <end position="132"/>
    </location>
</feature>
<dbReference type="SUPFAM" id="SSF54160">
    <property type="entry name" value="Chromo domain-like"/>
    <property type="match status" value="2"/>
</dbReference>
<proteinExistence type="predicted"/>
<dbReference type="PROSITE" id="PS00598">
    <property type="entry name" value="CHROMO_1"/>
    <property type="match status" value="1"/>
</dbReference>
<dbReference type="OMA" id="TYHECDE"/>
<dbReference type="Gene3D" id="2.40.50.40">
    <property type="match status" value="2"/>
</dbReference>
<gene>
    <name evidence="5" type="ORF">EAI_03836</name>
</gene>
<sequence>MRNKRKKSETISSSESEENGGNVDNGKDETQKTADRNNHNSASETSVNTAMRKSTPKRRSRGSMQQKQSAAHADDGDEVKDELVVTDEQEEQENGEKTAVKPSPSKRKRKEDQKASTSARGEDSGGNDEYEVDMIISHRTIKGRRQFLIRWKGYNSSSDSWENEKDLHCPKLIEEFLANEKDEKEKAKAKLTKTDKSKKTKTKKQTENDEQNIKEVSTDKEGLKEFEVERIIEVHFKKNGKRDFLIRWKGFSAMDDTWEPEENLNCPDLITKFMQKLEKMKTADFRELRTNPAHTKRYTLSTRDSGRRLSRRHKDKQRYFYLIFVLF</sequence>
<dbReference type="SMART" id="SM00298">
    <property type="entry name" value="CHROMO"/>
    <property type="match status" value="2"/>
</dbReference>